<evidence type="ECO:0000256" key="1">
    <source>
        <dbReference type="SAM" id="SignalP"/>
    </source>
</evidence>
<keyword evidence="3" id="KW-1185">Reference proteome</keyword>
<dbReference type="Proteomes" id="UP000762676">
    <property type="component" value="Unassembled WGS sequence"/>
</dbReference>
<accession>A0AAV4GGM9</accession>
<keyword evidence="1" id="KW-0732">Signal</keyword>
<feature type="signal peptide" evidence="1">
    <location>
        <begin position="1"/>
        <end position="21"/>
    </location>
</feature>
<sequence>MARSRWPVLLGALWAIILSSANPEVTPVVNIRYTPPLLELLLPTFDKAIGSVDFRYGLDGLVSQEFSSPATFSGTQGWIYSDSNGTTGNEELVWAYAIIYDVKGKAVKETWRSSAYAGKTGPDKKCNIDTKTQKNMRTIFKSFSHGPFTRQRGGFQAFVPDDRVNFAQDGKLYIKP</sequence>
<protein>
    <submittedName>
        <fullName evidence="2">Uncharacterized protein</fullName>
    </submittedName>
</protein>
<evidence type="ECO:0000313" key="3">
    <source>
        <dbReference type="Proteomes" id="UP000762676"/>
    </source>
</evidence>
<dbReference type="AlphaFoldDB" id="A0AAV4GGM9"/>
<comment type="caution">
    <text evidence="2">The sequence shown here is derived from an EMBL/GenBank/DDBJ whole genome shotgun (WGS) entry which is preliminary data.</text>
</comment>
<gene>
    <name evidence="2" type="ORF">ElyMa_006006600</name>
</gene>
<evidence type="ECO:0000313" key="2">
    <source>
        <dbReference type="EMBL" id="GFR84649.1"/>
    </source>
</evidence>
<dbReference type="EMBL" id="BMAT01012055">
    <property type="protein sequence ID" value="GFR84649.1"/>
    <property type="molecule type" value="Genomic_DNA"/>
</dbReference>
<feature type="chain" id="PRO_5043988488" evidence="1">
    <location>
        <begin position="22"/>
        <end position="176"/>
    </location>
</feature>
<name>A0AAV4GGM9_9GAST</name>
<proteinExistence type="predicted"/>
<reference evidence="2 3" key="1">
    <citation type="journal article" date="2021" name="Elife">
        <title>Chloroplast acquisition without the gene transfer in kleptoplastic sea slugs, Plakobranchus ocellatus.</title>
        <authorList>
            <person name="Maeda T."/>
            <person name="Takahashi S."/>
            <person name="Yoshida T."/>
            <person name="Shimamura S."/>
            <person name="Takaki Y."/>
            <person name="Nagai Y."/>
            <person name="Toyoda A."/>
            <person name="Suzuki Y."/>
            <person name="Arimoto A."/>
            <person name="Ishii H."/>
            <person name="Satoh N."/>
            <person name="Nishiyama T."/>
            <person name="Hasebe M."/>
            <person name="Maruyama T."/>
            <person name="Minagawa J."/>
            <person name="Obokata J."/>
            <person name="Shigenobu S."/>
        </authorList>
    </citation>
    <scope>NUCLEOTIDE SEQUENCE [LARGE SCALE GENOMIC DNA]</scope>
</reference>
<feature type="non-terminal residue" evidence="2">
    <location>
        <position position="176"/>
    </location>
</feature>
<organism evidence="2 3">
    <name type="scientific">Elysia marginata</name>
    <dbReference type="NCBI Taxonomy" id="1093978"/>
    <lineage>
        <taxon>Eukaryota</taxon>
        <taxon>Metazoa</taxon>
        <taxon>Spiralia</taxon>
        <taxon>Lophotrochozoa</taxon>
        <taxon>Mollusca</taxon>
        <taxon>Gastropoda</taxon>
        <taxon>Heterobranchia</taxon>
        <taxon>Euthyneura</taxon>
        <taxon>Panpulmonata</taxon>
        <taxon>Sacoglossa</taxon>
        <taxon>Placobranchoidea</taxon>
        <taxon>Plakobranchidae</taxon>
        <taxon>Elysia</taxon>
    </lineage>
</organism>